<dbReference type="EMBL" id="CP002772">
    <property type="protein sequence ID" value="AEG18489.1"/>
    <property type="molecule type" value="Genomic_DNA"/>
</dbReference>
<name>F6D7M2_METPW</name>
<protein>
    <submittedName>
        <fullName evidence="5">Biotin/acetyl-CoA-carboxylase ligase</fullName>
        <ecNumber evidence="5">6.3.4.15</ecNumber>
    </submittedName>
</protein>
<keyword evidence="2" id="KW-0547">Nucleotide-binding</keyword>
<dbReference type="CDD" id="cd16442">
    <property type="entry name" value="BPL"/>
    <property type="match status" value="1"/>
</dbReference>
<dbReference type="GO" id="GO:0005737">
    <property type="term" value="C:cytoplasm"/>
    <property type="evidence" value="ECO:0007669"/>
    <property type="project" value="TreeGrafter"/>
</dbReference>
<dbReference type="RefSeq" id="WP_013825990.1">
    <property type="nucleotide sequence ID" value="NC_015574.1"/>
</dbReference>
<dbReference type="GO" id="GO:0004077">
    <property type="term" value="F:biotin--[biotin carboxyl-carrier protein] ligase activity"/>
    <property type="evidence" value="ECO:0007669"/>
    <property type="project" value="UniProtKB-EC"/>
</dbReference>
<keyword evidence="6" id="KW-1185">Reference proteome</keyword>
<dbReference type="InterPro" id="IPR008988">
    <property type="entry name" value="Transcriptional_repressor_C"/>
</dbReference>
<accession>F6D7M2</accession>
<dbReference type="STRING" id="868131.MSWAN_1475"/>
<evidence type="ECO:0000256" key="2">
    <source>
        <dbReference type="ARBA" id="ARBA00022741"/>
    </source>
</evidence>
<dbReference type="PANTHER" id="PTHR12835">
    <property type="entry name" value="BIOTIN PROTEIN LIGASE"/>
    <property type="match status" value="1"/>
</dbReference>
<dbReference type="InterPro" id="IPR036390">
    <property type="entry name" value="WH_DNA-bd_sf"/>
</dbReference>
<dbReference type="GeneID" id="10668981"/>
<reference evidence="5 6" key="1">
    <citation type="journal article" date="2014" name="Int. J. Syst. Evol. Microbiol.">
        <title>Methanobacterium paludis sp. nov. and a novel strain of Methanobacterium lacus isolated from northern peatlands.</title>
        <authorList>
            <person name="Cadillo-Quiroz H."/>
            <person name="Brauer S.L."/>
            <person name="Goodson N."/>
            <person name="Yavitt J.B."/>
            <person name="Zinder S.H."/>
        </authorList>
    </citation>
    <scope>NUCLEOTIDE SEQUENCE [LARGE SCALE GENOMIC DNA]</scope>
    <source>
        <strain evidence="6">DSM 25820 / JCM 18151 / SWAN1</strain>
    </source>
</reference>
<dbReference type="EC" id="6.3.4.15" evidence="5"/>
<dbReference type="InterPro" id="IPR013196">
    <property type="entry name" value="HTH_11"/>
</dbReference>
<dbReference type="NCBIfam" id="TIGR00121">
    <property type="entry name" value="birA_ligase"/>
    <property type="match status" value="1"/>
</dbReference>
<dbReference type="InterPro" id="IPR003142">
    <property type="entry name" value="BPL_C"/>
</dbReference>
<feature type="domain" description="BPL/LPL catalytic" evidence="4">
    <location>
        <begin position="67"/>
        <end position="257"/>
    </location>
</feature>
<evidence type="ECO:0000259" key="4">
    <source>
        <dbReference type="PROSITE" id="PS51733"/>
    </source>
</evidence>
<dbReference type="SUPFAM" id="SSF46785">
    <property type="entry name" value="Winged helix' DNA-binding domain"/>
    <property type="match status" value="1"/>
</dbReference>
<proteinExistence type="inferred from homology"/>
<dbReference type="Proteomes" id="UP000009231">
    <property type="component" value="Chromosome"/>
</dbReference>
<dbReference type="SUPFAM" id="SSF50037">
    <property type="entry name" value="C-terminal domain of transcriptional repressors"/>
    <property type="match status" value="1"/>
</dbReference>
<dbReference type="PROSITE" id="PS51733">
    <property type="entry name" value="BPL_LPL_CATALYTIC"/>
    <property type="match status" value="1"/>
</dbReference>
<evidence type="ECO:0000313" key="5">
    <source>
        <dbReference type="EMBL" id="AEG18489.1"/>
    </source>
</evidence>
<keyword evidence="1 5" id="KW-0436">Ligase</keyword>
<dbReference type="eggNOG" id="arCOG01940">
    <property type="taxonomic scope" value="Archaea"/>
</dbReference>
<sequence length="323" mass="36573">MKNSILKILHKTLENYVSEDEITSQFNISRTELRDHIQTLRDDGYFIEYSPKQGYRLLKTTNLYLPCELQKDLKTDYIGHEIHYFNEVDSTNNVAKELAKDGAVEGTIVIAESQSMGRGRRGKKWISPEGGIWMSIILRPKINPAKAPQLTLVTGVAVAETLKNECGLDVGIKWPNDILVGEKKVCGILTEAQATTKKVEYLIVGIGIDLNVDVKLFPPKLREGATSLKNELEKEIHSAELIQKFLLNFENRYNEFKEDKFPEILKQWRMFSKTIGSYVEVHKRGRTVKGEAVGINKDGILILELEDGSLEKVVSGECIHVKK</sequence>
<dbReference type="InterPro" id="IPR045864">
    <property type="entry name" value="aa-tRNA-synth_II/BPL/LPL"/>
</dbReference>
<evidence type="ECO:0000313" key="6">
    <source>
        <dbReference type="Proteomes" id="UP000009231"/>
    </source>
</evidence>
<dbReference type="HOGENOM" id="CLU_051096_0_0_2"/>
<dbReference type="SUPFAM" id="SSF55681">
    <property type="entry name" value="Class II aaRS and biotin synthetases"/>
    <property type="match status" value="1"/>
</dbReference>
<dbReference type="GO" id="GO:0005524">
    <property type="term" value="F:ATP binding"/>
    <property type="evidence" value="ECO:0007669"/>
    <property type="project" value="UniProtKB-KW"/>
</dbReference>
<dbReference type="OrthoDB" id="46252at2157"/>
<dbReference type="PANTHER" id="PTHR12835:SF5">
    <property type="entry name" value="BIOTIN--PROTEIN LIGASE"/>
    <property type="match status" value="1"/>
</dbReference>
<dbReference type="Pfam" id="PF02237">
    <property type="entry name" value="BPL_C"/>
    <property type="match status" value="1"/>
</dbReference>
<keyword evidence="3" id="KW-0067">ATP-binding</keyword>
<evidence type="ECO:0000256" key="1">
    <source>
        <dbReference type="ARBA" id="ARBA00022598"/>
    </source>
</evidence>
<evidence type="ECO:0000256" key="3">
    <source>
        <dbReference type="ARBA" id="ARBA00022840"/>
    </source>
</evidence>
<dbReference type="InterPro" id="IPR004408">
    <property type="entry name" value="Biotin_CoA_COase_ligase"/>
</dbReference>
<dbReference type="Pfam" id="PF03099">
    <property type="entry name" value="BPL_LplA_LipB"/>
    <property type="match status" value="1"/>
</dbReference>
<dbReference type="Pfam" id="PF08279">
    <property type="entry name" value="HTH_11"/>
    <property type="match status" value="1"/>
</dbReference>
<dbReference type="Gene3D" id="3.30.930.10">
    <property type="entry name" value="Bira Bifunctional Protein, Domain 2"/>
    <property type="match status" value="1"/>
</dbReference>
<dbReference type="KEGG" id="mew:MSWAN_1475"/>
<dbReference type="InterPro" id="IPR004143">
    <property type="entry name" value="BPL_LPL_catalytic"/>
</dbReference>
<dbReference type="GO" id="GO:0006355">
    <property type="term" value="P:regulation of DNA-templated transcription"/>
    <property type="evidence" value="ECO:0007669"/>
    <property type="project" value="InterPro"/>
</dbReference>
<organism evidence="5 6">
    <name type="scientific">Methanobacterium paludis (strain DSM 25820 / JCM 18151 / SWAN1)</name>
    <dbReference type="NCBI Taxonomy" id="868131"/>
    <lineage>
        <taxon>Archaea</taxon>
        <taxon>Methanobacteriati</taxon>
        <taxon>Methanobacteriota</taxon>
        <taxon>Methanomada group</taxon>
        <taxon>Methanobacteria</taxon>
        <taxon>Methanobacteriales</taxon>
        <taxon>Methanobacteriaceae</taxon>
        <taxon>Methanobacterium</taxon>
    </lineage>
</organism>
<dbReference type="InterPro" id="IPR030855">
    <property type="entry name" value="Bifunct_BirA"/>
</dbReference>
<gene>
    <name evidence="5" type="ordered locus">MSWAN_1475</name>
</gene>
<dbReference type="Gene3D" id="1.10.10.10">
    <property type="entry name" value="Winged helix-like DNA-binding domain superfamily/Winged helix DNA-binding domain"/>
    <property type="match status" value="1"/>
</dbReference>
<dbReference type="AlphaFoldDB" id="F6D7M2"/>
<dbReference type="InterPro" id="IPR036388">
    <property type="entry name" value="WH-like_DNA-bd_sf"/>
</dbReference>
<dbReference type="Gene3D" id="2.30.30.100">
    <property type="match status" value="1"/>
</dbReference>
<dbReference type="HAMAP" id="MF_00978">
    <property type="entry name" value="Bifunct_BirA"/>
    <property type="match status" value="1"/>
</dbReference>